<dbReference type="EMBL" id="JMIW01000001">
    <property type="protein sequence ID" value="KEO91642.1"/>
    <property type="molecule type" value="Genomic_DNA"/>
</dbReference>
<gene>
    <name evidence="1" type="ORF">EH31_02935</name>
</gene>
<dbReference type="STRING" id="1044.EH31_02935"/>
<sequence>MLEPPDVLPPEVVVVVPPEVELIPPDVLPPVEVDVPPPEVEPPEVVPPEVDELPPEVEVDDFVDLVDLVDLVDFVKNDLLKVDFVVLVFEKNPEFVVLKKNAFASVGVTAATDVVATAALTTAALVSFRYCILVTP</sequence>
<comment type="caution">
    <text evidence="1">The sequence shown here is derived from an EMBL/GenBank/DDBJ whole genome shotgun (WGS) entry which is preliminary data.</text>
</comment>
<reference evidence="1 2" key="1">
    <citation type="submission" date="2014-04" db="EMBL/GenBank/DDBJ databases">
        <title>A comprehensive comparison of genomes of Erythrobacter spp. strains.</title>
        <authorList>
            <person name="Zheng Q."/>
        </authorList>
    </citation>
    <scope>NUCLEOTIDE SEQUENCE [LARGE SCALE GENOMIC DNA]</scope>
    <source>
        <strain evidence="1 2">DSM 6997</strain>
    </source>
</reference>
<protein>
    <submittedName>
        <fullName evidence="1">Uncharacterized protein</fullName>
    </submittedName>
</protein>
<evidence type="ECO:0000313" key="2">
    <source>
        <dbReference type="Proteomes" id="UP000027647"/>
    </source>
</evidence>
<dbReference type="AlphaFoldDB" id="A0A074N180"/>
<keyword evidence="2" id="KW-1185">Reference proteome</keyword>
<proteinExistence type="predicted"/>
<name>A0A074N180_ERYLO</name>
<evidence type="ECO:0000313" key="1">
    <source>
        <dbReference type="EMBL" id="KEO91642.1"/>
    </source>
</evidence>
<dbReference type="Proteomes" id="UP000027647">
    <property type="component" value="Unassembled WGS sequence"/>
</dbReference>
<accession>A0A074N180</accession>
<organism evidence="1 2">
    <name type="scientific">Erythrobacter longus</name>
    <dbReference type="NCBI Taxonomy" id="1044"/>
    <lineage>
        <taxon>Bacteria</taxon>
        <taxon>Pseudomonadati</taxon>
        <taxon>Pseudomonadota</taxon>
        <taxon>Alphaproteobacteria</taxon>
        <taxon>Sphingomonadales</taxon>
        <taxon>Erythrobacteraceae</taxon>
        <taxon>Erythrobacter/Porphyrobacter group</taxon>
        <taxon>Erythrobacter</taxon>
    </lineage>
</organism>